<proteinExistence type="predicted"/>
<name>A0ACC1RXZ5_9APHY</name>
<keyword evidence="2" id="KW-1185">Reference proteome</keyword>
<dbReference type="EMBL" id="JANHOG010002047">
    <property type="protein sequence ID" value="KAJ3528025.1"/>
    <property type="molecule type" value="Genomic_DNA"/>
</dbReference>
<reference evidence="1" key="1">
    <citation type="submission" date="2022-07" db="EMBL/GenBank/DDBJ databases">
        <title>Genome Sequence of Phlebia brevispora.</title>
        <authorList>
            <person name="Buettner E."/>
        </authorList>
    </citation>
    <scope>NUCLEOTIDE SEQUENCE</scope>
    <source>
        <strain evidence="1">MPL23</strain>
    </source>
</reference>
<evidence type="ECO:0000313" key="1">
    <source>
        <dbReference type="EMBL" id="KAJ3528025.1"/>
    </source>
</evidence>
<evidence type="ECO:0000313" key="2">
    <source>
        <dbReference type="Proteomes" id="UP001148662"/>
    </source>
</evidence>
<organism evidence="1 2">
    <name type="scientific">Phlebia brevispora</name>
    <dbReference type="NCBI Taxonomy" id="194682"/>
    <lineage>
        <taxon>Eukaryota</taxon>
        <taxon>Fungi</taxon>
        <taxon>Dikarya</taxon>
        <taxon>Basidiomycota</taxon>
        <taxon>Agaricomycotina</taxon>
        <taxon>Agaricomycetes</taxon>
        <taxon>Polyporales</taxon>
        <taxon>Meruliaceae</taxon>
        <taxon>Phlebia</taxon>
    </lineage>
</organism>
<protein>
    <submittedName>
        <fullName evidence="1">Uncharacterized protein</fullName>
    </submittedName>
</protein>
<gene>
    <name evidence="1" type="ORF">NM688_g8047</name>
</gene>
<accession>A0ACC1RXZ5</accession>
<comment type="caution">
    <text evidence="1">The sequence shown here is derived from an EMBL/GenBank/DDBJ whole genome shotgun (WGS) entry which is preliminary data.</text>
</comment>
<sequence length="122" mass="13081">MLFVRLLSTVPSLIVAGTFLRVYTSGSPLSIPPAVSALRVFALLGRAFGPAAFTFALGLVSFSLNIVSPSTRIVRPLSACAINTLSLSQYLDSKRVYYHVDDPVLGSSCFFDYLVSPSAAFK</sequence>
<dbReference type="Proteomes" id="UP001148662">
    <property type="component" value="Unassembled WGS sequence"/>
</dbReference>